<dbReference type="InterPro" id="IPR036045">
    <property type="entry name" value="Sec1-like_sf"/>
</dbReference>
<dbReference type="PIRSF" id="PIRSF005715">
    <property type="entry name" value="VPS45_Sec1"/>
    <property type="match status" value="1"/>
</dbReference>
<proteinExistence type="inferred from homology"/>
<gene>
    <name evidence="3" type="ORF">ACHAXA_008146</name>
</gene>
<accession>A0ABD3SEZ1</accession>
<dbReference type="EMBL" id="JALLPB020000049">
    <property type="protein sequence ID" value="KAL3823006.1"/>
    <property type="molecule type" value="Genomic_DNA"/>
</dbReference>
<dbReference type="InterPro" id="IPR043127">
    <property type="entry name" value="Sec-1-like_dom3a"/>
</dbReference>
<evidence type="ECO:0000313" key="4">
    <source>
        <dbReference type="Proteomes" id="UP001530377"/>
    </source>
</evidence>
<dbReference type="PANTHER" id="PTHR11679">
    <property type="entry name" value="VESICLE PROTEIN SORTING-ASSOCIATED"/>
    <property type="match status" value="1"/>
</dbReference>
<dbReference type="AlphaFoldDB" id="A0ABD3SEZ1"/>
<protein>
    <submittedName>
        <fullName evidence="3">Uncharacterized protein</fullName>
    </submittedName>
</protein>
<dbReference type="Pfam" id="PF00995">
    <property type="entry name" value="Sec1"/>
    <property type="match status" value="1"/>
</dbReference>
<name>A0ABD3SEZ1_9STRA</name>
<feature type="region of interest" description="Disordered" evidence="2">
    <location>
        <begin position="504"/>
        <end position="530"/>
    </location>
</feature>
<keyword evidence="4" id="KW-1185">Reference proteome</keyword>
<reference evidence="3 4" key="1">
    <citation type="submission" date="2024-10" db="EMBL/GenBank/DDBJ databases">
        <title>Updated reference genomes for cyclostephanoid diatoms.</title>
        <authorList>
            <person name="Roberts W.R."/>
            <person name="Alverson A.J."/>
        </authorList>
    </citation>
    <scope>NUCLEOTIDE SEQUENCE [LARGE SCALE GENOMIC DNA]</scope>
    <source>
        <strain evidence="3 4">AJA228-03</strain>
    </source>
</reference>
<dbReference type="Gene3D" id="3.90.830.10">
    <property type="entry name" value="Syntaxin Binding Protein 1, Chain A, domain 2"/>
    <property type="match status" value="1"/>
</dbReference>
<dbReference type="Gene3D" id="3.40.50.1910">
    <property type="match status" value="1"/>
</dbReference>
<dbReference type="Proteomes" id="UP001530377">
    <property type="component" value="Unassembled WGS sequence"/>
</dbReference>
<feature type="region of interest" description="Disordered" evidence="2">
    <location>
        <begin position="305"/>
        <end position="332"/>
    </location>
</feature>
<dbReference type="InterPro" id="IPR043154">
    <property type="entry name" value="Sec-1-like_dom1"/>
</dbReference>
<comment type="similarity">
    <text evidence="1">Belongs to the STXBP/unc-18/SEC1 family.</text>
</comment>
<dbReference type="InterPro" id="IPR001619">
    <property type="entry name" value="Sec1-like"/>
</dbReference>
<evidence type="ECO:0000313" key="3">
    <source>
        <dbReference type="EMBL" id="KAL3823006.1"/>
    </source>
</evidence>
<organism evidence="3 4">
    <name type="scientific">Cyclostephanos tholiformis</name>
    <dbReference type="NCBI Taxonomy" id="382380"/>
    <lineage>
        <taxon>Eukaryota</taxon>
        <taxon>Sar</taxon>
        <taxon>Stramenopiles</taxon>
        <taxon>Ochrophyta</taxon>
        <taxon>Bacillariophyta</taxon>
        <taxon>Coscinodiscophyceae</taxon>
        <taxon>Thalassiosirophycidae</taxon>
        <taxon>Stephanodiscales</taxon>
        <taxon>Stephanodiscaceae</taxon>
        <taxon>Cyclostephanos</taxon>
    </lineage>
</organism>
<dbReference type="Gene3D" id="1.25.40.60">
    <property type="match status" value="1"/>
</dbReference>
<dbReference type="InterPro" id="IPR027482">
    <property type="entry name" value="Sec1-like_dom2"/>
</dbReference>
<comment type="caution">
    <text evidence="3">The sequence shown here is derived from an EMBL/GenBank/DDBJ whole genome shotgun (WGS) entry which is preliminary data.</text>
</comment>
<feature type="region of interest" description="Disordered" evidence="2">
    <location>
        <begin position="361"/>
        <end position="397"/>
    </location>
</feature>
<dbReference type="Gene3D" id="3.40.50.2060">
    <property type="match status" value="1"/>
</dbReference>
<feature type="compositionally biased region" description="Gly residues" evidence="2">
    <location>
        <begin position="384"/>
        <end position="394"/>
    </location>
</feature>
<dbReference type="SUPFAM" id="SSF56815">
    <property type="entry name" value="Sec1/munc18-like (SM) proteins"/>
    <property type="match status" value="1"/>
</dbReference>
<feature type="compositionally biased region" description="Gly residues" evidence="2">
    <location>
        <begin position="510"/>
        <end position="522"/>
    </location>
</feature>
<sequence length="710" mass="76944">MTSASPTLKSSQLAAITSMLSISRGSDASSSSSSSKGAGSYGYGKPFGDGNGDDCDDGDDGNPWKILIYDKHTRGIISPLLSVSQLRSVGVTLHLLLHSDREPIPDVPAVYFVQPTQENLSVIARDCSRRLYLRSHLHFSTRMERPVMEEFARLVVNTGGLDAIASVHDQFVDFACLENRLFTLNVEGSYVIYNDPGATEEDMEMAMNGIAGGLFSVVATLGSVPVIRCPRGGAPEMVARKLNRLIIEHPTLVRSKDGRHQTHHRPVLVIMDRNMDLITPVQHASTYQALIDDVLDHRANRVEFNVKPDANDDRGGGGRSRRPPPIVAKKFDIDPDFDPFYSRHKFHPFPEAIESNGAELQDVTAKEQQIRSKTGGKDTSANPAGGGGGGGGGDSSELATAVESLPILLERKKKLEVHTSILQAAMNEVAARDVPQFYELEISLATGTYKNDAAKAKKDVMELVCDTTRGNVNDKVRLLIVYALSTKGKSSDIDEVAQAMRESLETRGSTVGGEGGTAGTKEGGATATHGTLTKDDRARLEVGLRAINYLKKLRSMNMIGTMSDMIQTEAVGGGYASSGSDMLSSFMARATNQATGLLSKATDKLGTLLGKIHKNRATIVVENICEMRPNTEDDEYLYLDPRVKGDVDVAMLRNATRAPVREAIAFMIGGGCYGEYQNLQMVADERRNVTYGCTEIVDPCTFLNHLAKLA</sequence>
<evidence type="ECO:0000256" key="1">
    <source>
        <dbReference type="ARBA" id="ARBA00009884"/>
    </source>
</evidence>
<feature type="compositionally biased region" description="Basic and acidic residues" evidence="2">
    <location>
        <begin position="305"/>
        <end position="316"/>
    </location>
</feature>
<evidence type="ECO:0000256" key="2">
    <source>
        <dbReference type="SAM" id="MobiDB-lite"/>
    </source>
</evidence>